<evidence type="ECO:0000313" key="2">
    <source>
        <dbReference type="Proteomes" id="UP000027222"/>
    </source>
</evidence>
<gene>
    <name evidence="1" type="ORF">GALMADRAFT_1129218</name>
</gene>
<dbReference type="Proteomes" id="UP000027222">
    <property type="component" value="Unassembled WGS sequence"/>
</dbReference>
<dbReference type="AlphaFoldDB" id="A0A067SAV4"/>
<dbReference type="EMBL" id="KL142417">
    <property type="protein sequence ID" value="KDR67102.1"/>
    <property type="molecule type" value="Genomic_DNA"/>
</dbReference>
<dbReference type="HOGENOM" id="CLU_2038258_0_0_1"/>
<organism evidence="1 2">
    <name type="scientific">Galerina marginata (strain CBS 339.88)</name>
    <dbReference type="NCBI Taxonomy" id="685588"/>
    <lineage>
        <taxon>Eukaryota</taxon>
        <taxon>Fungi</taxon>
        <taxon>Dikarya</taxon>
        <taxon>Basidiomycota</taxon>
        <taxon>Agaricomycotina</taxon>
        <taxon>Agaricomycetes</taxon>
        <taxon>Agaricomycetidae</taxon>
        <taxon>Agaricales</taxon>
        <taxon>Agaricineae</taxon>
        <taxon>Strophariaceae</taxon>
        <taxon>Galerina</taxon>
    </lineage>
</organism>
<proteinExistence type="predicted"/>
<sequence length="121" mass="12653">MFGLSGELFEVQPTFNLTQACSRKLLQSPSAANLKSVYCSRVNSATSSPPPPPSLCYMSSNTHVVTPSYAGGHQREIVPLSEFTGRIPSSSGGCAGHVNYQASLDARTNSTPPAPIISPAA</sequence>
<accession>A0A067SAV4</accession>
<name>A0A067SAV4_GALM3</name>
<reference evidence="2" key="1">
    <citation type="journal article" date="2014" name="Proc. Natl. Acad. Sci. U.S.A.">
        <title>Extensive sampling of basidiomycete genomes demonstrates inadequacy of the white-rot/brown-rot paradigm for wood decay fungi.</title>
        <authorList>
            <person name="Riley R."/>
            <person name="Salamov A.A."/>
            <person name="Brown D.W."/>
            <person name="Nagy L.G."/>
            <person name="Floudas D."/>
            <person name="Held B.W."/>
            <person name="Levasseur A."/>
            <person name="Lombard V."/>
            <person name="Morin E."/>
            <person name="Otillar R."/>
            <person name="Lindquist E.A."/>
            <person name="Sun H."/>
            <person name="LaButti K.M."/>
            <person name="Schmutz J."/>
            <person name="Jabbour D."/>
            <person name="Luo H."/>
            <person name="Baker S.E."/>
            <person name="Pisabarro A.G."/>
            <person name="Walton J.D."/>
            <person name="Blanchette R.A."/>
            <person name="Henrissat B."/>
            <person name="Martin F."/>
            <person name="Cullen D."/>
            <person name="Hibbett D.S."/>
            <person name="Grigoriev I.V."/>
        </authorList>
    </citation>
    <scope>NUCLEOTIDE SEQUENCE [LARGE SCALE GENOMIC DNA]</scope>
    <source>
        <strain evidence="2">CBS 339.88</strain>
    </source>
</reference>
<protein>
    <submittedName>
        <fullName evidence="1">Uncharacterized protein</fullName>
    </submittedName>
</protein>
<evidence type="ECO:0000313" key="1">
    <source>
        <dbReference type="EMBL" id="KDR67102.1"/>
    </source>
</evidence>
<keyword evidence="2" id="KW-1185">Reference proteome</keyword>